<organism evidence="1 2">
    <name type="scientific">Lactobacillus phage Lb338-1</name>
    <dbReference type="NCBI Taxonomy" id="2892342"/>
    <lineage>
        <taxon>Viruses</taxon>
        <taxon>Duplodnaviria</taxon>
        <taxon>Heunggongvirae</taxon>
        <taxon>Uroviricota</taxon>
        <taxon>Caudoviricetes</taxon>
        <taxon>Herelleviridae</taxon>
        <taxon>Mooreparkvirus</taxon>
        <taxon>Mooreparkvirus Lb3381</taxon>
    </lineage>
</organism>
<dbReference type="Proteomes" id="UP000001878">
    <property type="component" value="Segment"/>
</dbReference>
<reference evidence="1 2" key="1">
    <citation type="journal article" date="2009" name="Gene">
        <title>Genome of a virulent bacteriophage Lb338-1 that lyses the probiotic Lactobacillus paracasei cheese strain.</title>
        <authorList>
            <person name="Alemayehu D."/>
            <person name="Ross R.P."/>
            <person name="O'Sullivan O."/>
            <person name="Coffey A."/>
            <person name="Stanton C."/>
            <person name="Fitzgerald G.F."/>
            <person name="McAuliffe O."/>
        </authorList>
    </citation>
    <scope>NUCLEOTIDE SEQUENCE [LARGE SCALE GENOMIC DNA]</scope>
    <source>
        <strain evidence="1">Lb338-1</strain>
    </source>
</reference>
<protein>
    <submittedName>
        <fullName evidence="1">Uncharacterized protein</fullName>
    </submittedName>
</protein>
<evidence type="ECO:0000313" key="1">
    <source>
        <dbReference type="EMBL" id="ACO36949.1"/>
    </source>
</evidence>
<dbReference type="EMBL" id="FJ822135">
    <property type="protein sequence ID" value="ACO36949.1"/>
    <property type="molecule type" value="Genomic_DNA"/>
</dbReference>
<name>C1KFD8_9CAUD</name>
<keyword evidence="2" id="KW-1185">Reference proteome</keyword>
<dbReference type="GeneID" id="7750883"/>
<dbReference type="KEGG" id="vg:7750883"/>
<evidence type="ECO:0000313" key="2">
    <source>
        <dbReference type="Proteomes" id="UP000001878"/>
    </source>
</evidence>
<gene>
    <name evidence="1" type="ORF">lb338_phage_28</name>
</gene>
<proteinExistence type="predicted"/>
<dbReference type="RefSeq" id="YP_002790707.1">
    <property type="nucleotide sequence ID" value="NC_012530.1"/>
</dbReference>
<sequence>MRKRDRTNKKKQKIESIGFNHNIDLTAPFKGRSRRITAFKTSLRRAIKNRLKQLDREIEHSEK</sequence>
<accession>C1KFD8</accession>